<proteinExistence type="predicted"/>
<dbReference type="AlphaFoldDB" id="A0A182I4E8"/>
<name>A0A182I4E8_ANOAR</name>
<dbReference type="EMBL" id="APCN01002307">
    <property type="status" value="NOT_ANNOTATED_CDS"/>
    <property type="molecule type" value="Genomic_DNA"/>
</dbReference>
<evidence type="ECO:0000313" key="2">
    <source>
        <dbReference type="Proteomes" id="UP000075840"/>
    </source>
</evidence>
<protein>
    <submittedName>
        <fullName evidence="1">Uncharacterized protein</fullName>
    </submittedName>
</protein>
<reference evidence="1" key="1">
    <citation type="submission" date="2022-08" db="UniProtKB">
        <authorList>
            <consortium name="EnsemblMetazoa"/>
        </authorList>
    </citation>
    <scope>IDENTIFICATION</scope>
    <source>
        <strain evidence="1">Dongola</strain>
    </source>
</reference>
<dbReference type="EnsemblMetazoa" id="AARA008445-RA">
    <property type="protein sequence ID" value="AARA008445-PA"/>
    <property type="gene ID" value="AARA008445"/>
</dbReference>
<dbReference type="Proteomes" id="UP000075840">
    <property type="component" value="Unassembled WGS sequence"/>
</dbReference>
<organism evidence="1 2">
    <name type="scientific">Anopheles arabiensis</name>
    <name type="common">Mosquito</name>
    <dbReference type="NCBI Taxonomy" id="7173"/>
    <lineage>
        <taxon>Eukaryota</taxon>
        <taxon>Metazoa</taxon>
        <taxon>Ecdysozoa</taxon>
        <taxon>Arthropoda</taxon>
        <taxon>Hexapoda</taxon>
        <taxon>Insecta</taxon>
        <taxon>Pterygota</taxon>
        <taxon>Neoptera</taxon>
        <taxon>Endopterygota</taxon>
        <taxon>Diptera</taxon>
        <taxon>Nematocera</taxon>
        <taxon>Culicoidea</taxon>
        <taxon>Culicidae</taxon>
        <taxon>Anophelinae</taxon>
        <taxon>Anopheles</taxon>
    </lineage>
</organism>
<keyword evidence="2" id="KW-1185">Reference proteome</keyword>
<dbReference type="VEuPathDB" id="VectorBase:AARA008445"/>
<sequence length="70" mass="7912">MKMKFFWLITIAVVALAQMVLGYQNYGQSLEPAEEQFCLSEQCDTPKKCPSGSSWNGKECSPDCQCEMDH</sequence>
<accession>A0A182I4E8</accession>
<evidence type="ECO:0000313" key="1">
    <source>
        <dbReference type="EnsemblMetazoa" id="AARA008445-PA"/>
    </source>
</evidence>